<reference evidence="1 2" key="1">
    <citation type="submission" date="2018-03" db="EMBL/GenBank/DDBJ databases">
        <title>The draft genome of Mesorhizobium soli JCM 19897.</title>
        <authorList>
            <person name="Li L."/>
            <person name="Liu L."/>
            <person name="Liang L."/>
            <person name="Wang T."/>
            <person name="Zhang X."/>
        </authorList>
    </citation>
    <scope>NUCLEOTIDE SEQUENCE [LARGE SCALE GENOMIC DNA]</scope>
    <source>
        <strain evidence="1 2">JCM 19897</strain>
    </source>
</reference>
<protein>
    <recommendedName>
        <fullName evidence="3">GDYXXLXY domain-containing protein</fullName>
    </recommendedName>
</protein>
<sequence>MMKNRLLISAVALALIQIGFLSWIIGSRAMILRNGQEVLLKVEPVDPRDLLRGDYVRLGYEASSVPAKLIVNRDVEASAAADGPIHVRLKKGEDGFWHPVAAALGAGFANAPGEDEVDVLGTTSSGWAQDEEAVLHVDYGIGRFYLPEGEGKAIERDMRVRSFGILAAVDRDGTLQIKALKDGDTTLFSEPLY</sequence>
<comment type="caution">
    <text evidence="1">The sequence shown here is derived from an EMBL/GenBank/DDBJ whole genome shotgun (WGS) entry which is preliminary data.</text>
</comment>
<evidence type="ECO:0000313" key="1">
    <source>
        <dbReference type="EMBL" id="PSJ53118.1"/>
    </source>
</evidence>
<accession>A0A2P7RSD5</accession>
<dbReference type="EMBL" id="PXYL01000031">
    <property type="protein sequence ID" value="PSJ53118.1"/>
    <property type="molecule type" value="Genomic_DNA"/>
</dbReference>
<dbReference type="AlphaFoldDB" id="A0A2P7RSD5"/>
<organism evidence="1 2">
    <name type="scientific">Pseudaminobacter soli</name>
    <name type="common">ex Li et al. 2025</name>
    <dbReference type="NCBI Taxonomy" id="1295366"/>
    <lineage>
        <taxon>Bacteria</taxon>
        <taxon>Pseudomonadati</taxon>
        <taxon>Pseudomonadota</taxon>
        <taxon>Alphaproteobacteria</taxon>
        <taxon>Hyphomicrobiales</taxon>
        <taxon>Phyllobacteriaceae</taxon>
        <taxon>Pseudaminobacter</taxon>
    </lineage>
</organism>
<keyword evidence="2" id="KW-1185">Reference proteome</keyword>
<evidence type="ECO:0008006" key="3">
    <source>
        <dbReference type="Google" id="ProtNLM"/>
    </source>
</evidence>
<evidence type="ECO:0000313" key="2">
    <source>
        <dbReference type="Proteomes" id="UP000240653"/>
    </source>
</evidence>
<dbReference type="Proteomes" id="UP000240653">
    <property type="component" value="Unassembled WGS sequence"/>
</dbReference>
<dbReference type="OrthoDB" id="4868247at2"/>
<name>A0A2P7RSD5_9HYPH</name>
<proteinExistence type="predicted"/>
<dbReference type="Pfam" id="PF14345">
    <property type="entry name" value="GDYXXLXY"/>
    <property type="match status" value="1"/>
</dbReference>
<dbReference type="InterPro" id="IPR025833">
    <property type="entry name" value="GDYXXLXY"/>
</dbReference>
<gene>
    <name evidence="1" type="ORF">C7I85_28375</name>
</gene>